<dbReference type="InterPro" id="IPR016897">
    <property type="entry name" value="SKP1"/>
</dbReference>
<keyword evidence="8" id="KW-1185">Reference proteome</keyword>
<comment type="subunit">
    <text evidence="4">Part of a SCF (SKP1-cullin-F-box) protein ligase complex.</text>
</comment>
<reference evidence="8" key="1">
    <citation type="journal article" date="2017" name="Nat. Commun.">
        <title>The asparagus genome sheds light on the origin and evolution of a young Y chromosome.</title>
        <authorList>
            <person name="Harkess A."/>
            <person name="Zhou J."/>
            <person name="Xu C."/>
            <person name="Bowers J.E."/>
            <person name="Van der Hulst R."/>
            <person name="Ayyampalayam S."/>
            <person name="Mercati F."/>
            <person name="Riccardi P."/>
            <person name="McKain M.R."/>
            <person name="Kakrana A."/>
            <person name="Tang H."/>
            <person name="Ray J."/>
            <person name="Groenendijk J."/>
            <person name="Arikit S."/>
            <person name="Mathioni S.M."/>
            <person name="Nakano M."/>
            <person name="Shan H."/>
            <person name="Telgmann-Rauber A."/>
            <person name="Kanno A."/>
            <person name="Yue Z."/>
            <person name="Chen H."/>
            <person name="Li W."/>
            <person name="Chen Y."/>
            <person name="Xu X."/>
            <person name="Zhang Y."/>
            <person name="Luo S."/>
            <person name="Chen H."/>
            <person name="Gao J."/>
            <person name="Mao Z."/>
            <person name="Pires J.C."/>
            <person name="Luo M."/>
            <person name="Kudrna D."/>
            <person name="Wing R.A."/>
            <person name="Meyers B.C."/>
            <person name="Yi K."/>
            <person name="Kong H."/>
            <person name="Lavrijsen P."/>
            <person name="Sunseri F."/>
            <person name="Falavigna A."/>
            <person name="Ye Y."/>
            <person name="Leebens-Mack J.H."/>
            <person name="Chen G."/>
        </authorList>
    </citation>
    <scope>NUCLEOTIDE SEQUENCE [LARGE SCALE GENOMIC DNA]</scope>
    <source>
        <strain evidence="8">cv. DH0086</strain>
    </source>
</reference>
<dbReference type="SUPFAM" id="SSF81382">
    <property type="entry name" value="Skp1 dimerisation domain-like"/>
    <property type="match status" value="1"/>
</dbReference>
<dbReference type="PIRSF" id="PIRSF028729">
    <property type="entry name" value="E3_ubiquit_lig_SCF_Skp"/>
    <property type="match status" value="1"/>
</dbReference>
<dbReference type="GO" id="GO:0006511">
    <property type="term" value="P:ubiquitin-dependent protein catabolic process"/>
    <property type="evidence" value="ECO:0007669"/>
    <property type="project" value="InterPro"/>
</dbReference>
<dbReference type="InterPro" id="IPR016073">
    <property type="entry name" value="Skp1_comp_POZ"/>
</dbReference>
<protein>
    <recommendedName>
        <fullName evidence="4">SKP1-like protein</fullName>
    </recommendedName>
</protein>
<dbReference type="PANTHER" id="PTHR11165">
    <property type="entry name" value="SKP1"/>
    <property type="match status" value="1"/>
</dbReference>
<dbReference type="InterPro" id="IPR036296">
    <property type="entry name" value="SKP1-like_dim_sf"/>
</dbReference>
<evidence type="ECO:0000259" key="5">
    <source>
        <dbReference type="Pfam" id="PF01466"/>
    </source>
</evidence>
<feature type="domain" description="SKP1 component dimerisation" evidence="5">
    <location>
        <begin position="123"/>
        <end position="163"/>
    </location>
</feature>
<dbReference type="AlphaFoldDB" id="A0A5P1ERE0"/>
<dbReference type="Pfam" id="PF01466">
    <property type="entry name" value="Skp1"/>
    <property type="match status" value="1"/>
</dbReference>
<dbReference type="InterPro" id="IPR001232">
    <property type="entry name" value="SKP1-like"/>
</dbReference>
<dbReference type="Pfam" id="PF03931">
    <property type="entry name" value="Skp1_POZ"/>
    <property type="match status" value="1"/>
</dbReference>
<dbReference type="Proteomes" id="UP000243459">
    <property type="component" value="Chromosome 5"/>
</dbReference>
<gene>
    <name evidence="7" type="ORF">A4U43_C05F8980</name>
</gene>
<dbReference type="SMART" id="SM00512">
    <property type="entry name" value="Skp1"/>
    <property type="match status" value="1"/>
</dbReference>
<evidence type="ECO:0000313" key="7">
    <source>
        <dbReference type="EMBL" id="ONK68223.1"/>
    </source>
</evidence>
<keyword evidence="3 4" id="KW-0833">Ubl conjugation pathway</keyword>
<dbReference type="EMBL" id="CM007385">
    <property type="protein sequence ID" value="ONK68223.1"/>
    <property type="molecule type" value="Genomic_DNA"/>
</dbReference>
<dbReference type="InterPro" id="IPR011333">
    <property type="entry name" value="SKP1/BTB/POZ_sf"/>
</dbReference>
<dbReference type="OrthoDB" id="7827685at2759"/>
<organism evidence="7 8">
    <name type="scientific">Asparagus officinalis</name>
    <name type="common">Garden asparagus</name>
    <dbReference type="NCBI Taxonomy" id="4686"/>
    <lineage>
        <taxon>Eukaryota</taxon>
        <taxon>Viridiplantae</taxon>
        <taxon>Streptophyta</taxon>
        <taxon>Embryophyta</taxon>
        <taxon>Tracheophyta</taxon>
        <taxon>Spermatophyta</taxon>
        <taxon>Magnoliopsida</taxon>
        <taxon>Liliopsida</taxon>
        <taxon>Asparagales</taxon>
        <taxon>Asparagaceae</taxon>
        <taxon>Asparagoideae</taxon>
        <taxon>Asparagus</taxon>
    </lineage>
</organism>
<evidence type="ECO:0000256" key="2">
    <source>
        <dbReference type="ARBA" id="ARBA00009993"/>
    </source>
</evidence>
<evidence type="ECO:0000256" key="1">
    <source>
        <dbReference type="ARBA" id="ARBA00004906"/>
    </source>
</evidence>
<dbReference type="InterPro" id="IPR016072">
    <property type="entry name" value="Skp1_comp_dimer"/>
</dbReference>
<accession>A0A5P1ERE0</accession>
<comment type="similarity">
    <text evidence="2 4">Belongs to the SKP1 family.</text>
</comment>
<dbReference type="OMA" id="KNRWESE"/>
<feature type="domain" description="SKP1 component POZ" evidence="6">
    <location>
        <begin position="19"/>
        <end position="82"/>
    </location>
</feature>
<sequence length="164" mass="18570">MSSSDQASTSATATTTKRMIILRSNEGEKFEMEESIAVKESETIKNSLLGSSSVDNSQPHTVPLPNVDAPTLARVIEFWSHRNGEWTSDEEKNRWESEFVEGMEREEMLRVVMAANYLDSRALFEVTCQAFADIIKNMTVDEVRDYFEIVGDYTAEEEAEIKQG</sequence>
<dbReference type="UniPathway" id="UPA00143"/>
<dbReference type="Gramene" id="ONK68223">
    <property type="protein sequence ID" value="ONK68223"/>
    <property type="gene ID" value="A4U43_C05F8980"/>
</dbReference>
<evidence type="ECO:0000256" key="4">
    <source>
        <dbReference type="PIRNR" id="PIRNR028729"/>
    </source>
</evidence>
<dbReference type="SUPFAM" id="SSF54695">
    <property type="entry name" value="POZ domain"/>
    <property type="match status" value="1"/>
</dbReference>
<evidence type="ECO:0000259" key="6">
    <source>
        <dbReference type="Pfam" id="PF03931"/>
    </source>
</evidence>
<evidence type="ECO:0000256" key="3">
    <source>
        <dbReference type="ARBA" id="ARBA00022786"/>
    </source>
</evidence>
<dbReference type="Gene3D" id="3.30.710.10">
    <property type="entry name" value="Potassium Channel Kv1.1, Chain A"/>
    <property type="match status" value="1"/>
</dbReference>
<proteinExistence type="inferred from homology"/>
<name>A0A5P1ERE0_ASPOF</name>
<dbReference type="GO" id="GO:0009867">
    <property type="term" value="P:jasmonic acid mediated signaling pathway"/>
    <property type="evidence" value="ECO:0007669"/>
    <property type="project" value="UniProtKB-ARBA"/>
</dbReference>
<evidence type="ECO:0000313" key="8">
    <source>
        <dbReference type="Proteomes" id="UP000243459"/>
    </source>
</evidence>
<comment type="pathway">
    <text evidence="1 4">Protein modification; protein ubiquitination.</text>
</comment>
<dbReference type="GO" id="GO:0016567">
    <property type="term" value="P:protein ubiquitination"/>
    <property type="evidence" value="ECO:0007669"/>
    <property type="project" value="UniProtKB-UniRule"/>
</dbReference>
<comment type="function">
    <text evidence="4">Involved in ubiquitination and subsequent proteasomal degradation of target proteins. Together with CUL1, RBX1 and a F-box protein, it forms a SCF E3 ubiquitin ligase complex. The functional specificity of this complex depends on the type of F-box protein. In the SCF complex, it serves as an adapter that links the F-box protein to CUL1.</text>
</comment>